<reference evidence="1 2" key="2">
    <citation type="submission" date="2017-02" db="EMBL/GenBank/DDBJ databases">
        <title>A genome survey and senescence transcriptome analysis in Lentinula edodes.</title>
        <authorList>
            <person name="Sakamoto Y."/>
            <person name="Nakade K."/>
            <person name="Sato S."/>
            <person name="Yoshida Y."/>
            <person name="Miyazaki K."/>
            <person name="Natsume S."/>
            <person name="Konno N."/>
        </authorList>
    </citation>
    <scope>NUCLEOTIDE SEQUENCE [LARGE SCALE GENOMIC DNA]</scope>
    <source>
        <strain evidence="1 2">NBRC 111202</strain>
    </source>
</reference>
<reference evidence="1 2" key="1">
    <citation type="submission" date="2016-08" db="EMBL/GenBank/DDBJ databases">
        <authorList>
            <consortium name="Lentinula edodes genome sequencing consortium"/>
            <person name="Sakamoto Y."/>
            <person name="Nakade K."/>
            <person name="Sato S."/>
            <person name="Yoshida Y."/>
            <person name="Miyazaki K."/>
            <person name="Natsume S."/>
            <person name="Konno N."/>
        </authorList>
    </citation>
    <scope>NUCLEOTIDE SEQUENCE [LARGE SCALE GENOMIC DNA]</scope>
    <source>
        <strain evidence="1 2">NBRC 111202</strain>
    </source>
</reference>
<proteinExistence type="predicted"/>
<dbReference type="AlphaFoldDB" id="A0A1Q3EG34"/>
<organism evidence="1 2">
    <name type="scientific">Lentinula edodes</name>
    <name type="common">Shiitake mushroom</name>
    <name type="synonym">Lentinus edodes</name>
    <dbReference type="NCBI Taxonomy" id="5353"/>
    <lineage>
        <taxon>Eukaryota</taxon>
        <taxon>Fungi</taxon>
        <taxon>Dikarya</taxon>
        <taxon>Basidiomycota</taxon>
        <taxon>Agaricomycotina</taxon>
        <taxon>Agaricomycetes</taxon>
        <taxon>Agaricomycetidae</taxon>
        <taxon>Agaricales</taxon>
        <taxon>Marasmiineae</taxon>
        <taxon>Omphalotaceae</taxon>
        <taxon>Lentinula</taxon>
    </lineage>
</organism>
<gene>
    <name evidence="1" type="ORF">LENED_008081</name>
</gene>
<dbReference type="SUPFAM" id="SSF140860">
    <property type="entry name" value="Pseudo ankyrin repeat-like"/>
    <property type="match status" value="1"/>
</dbReference>
<evidence type="ECO:0000313" key="1">
    <source>
        <dbReference type="EMBL" id="GAW06178.1"/>
    </source>
</evidence>
<evidence type="ECO:0000313" key="2">
    <source>
        <dbReference type="Proteomes" id="UP000188533"/>
    </source>
</evidence>
<dbReference type="Proteomes" id="UP000188533">
    <property type="component" value="Unassembled WGS sequence"/>
</dbReference>
<protein>
    <submittedName>
        <fullName evidence="1">Uncharacterized protein</fullName>
    </submittedName>
</protein>
<dbReference type="EMBL" id="BDGU01000303">
    <property type="protein sequence ID" value="GAW06178.1"/>
    <property type="molecule type" value="Genomic_DNA"/>
</dbReference>
<dbReference type="Gene3D" id="1.25.40.20">
    <property type="entry name" value="Ankyrin repeat-containing domain"/>
    <property type="match status" value="1"/>
</dbReference>
<dbReference type="STRING" id="5353.A0A1Q3EG34"/>
<sequence>MKDGLKLRRLSKSCLELLPVELLYEIQLYALSHSLPYTSHSLHLIFKSAPSSFRAEYIFLCSSGSSENLYTKALRYPLCSLEVLRFIKLQSRNPVTVLELPKRLFRDLGTRRASSKWTDQDHPLPFIRDLYTAGFSLDLNSINGYALTKAVQTEFYALVRLLLDKGASPTYKDNLAVRVAIRRKDLRMVKLLIERSSGEVHKRRRLEDRMKVSKELLKLAVKYVVPHALDISENSSEKILSRVLLRNWKNTIKCSDMRATQKKKQNQEQINYTGLVKICCFTDTTSSTYNLNIKLSPRQHT</sequence>
<dbReference type="InterPro" id="IPR036770">
    <property type="entry name" value="Ankyrin_rpt-contain_sf"/>
</dbReference>
<name>A0A1Q3EG34_LENED</name>
<comment type="caution">
    <text evidence="1">The sequence shown here is derived from an EMBL/GenBank/DDBJ whole genome shotgun (WGS) entry which is preliminary data.</text>
</comment>
<keyword evidence="2" id="KW-1185">Reference proteome</keyword>
<accession>A0A1Q3EG34</accession>